<reference evidence="1" key="2">
    <citation type="submission" date="2021-04" db="EMBL/GenBank/DDBJ databases">
        <authorList>
            <person name="Gilroy R."/>
        </authorList>
    </citation>
    <scope>NUCLEOTIDE SEQUENCE</scope>
    <source>
        <strain evidence="1">CHK169-2315</strain>
    </source>
</reference>
<dbReference type="AlphaFoldDB" id="A0A9D1TKM7"/>
<name>A0A9D1TKM7_9BACI</name>
<gene>
    <name evidence="1" type="ORF">H9895_05625</name>
</gene>
<organism evidence="1 2">
    <name type="scientific">Candidatus Pseudogracilibacillus intestinigallinarum</name>
    <dbReference type="NCBI Taxonomy" id="2838742"/>
    <lineage>
        <taxon>Bacteria</taxon>
        <taxon>Bacillati</taxon>
        <taxon>Bacillota</taxon>
        <taxon>Bacilli</taxon>
        <taxon>Bacillales</taxon>
        <taxon>Bacillaceae</taxon>
        <taxon>Pseudogracilibacillus</taxon>
    </lineage>
</organism>
<dbReference type="Proteomes" id="UP000823937">
    <property type="component" value="Unassembled WGS sequence"/>
</dbReference>
<protein>
    <submittedName>
        <fullName evidence="1">Uncharacterized protein</fullName>
    </submittedName>
</protein>
<sequence length="191" mass="22220">MRTLTILELEEKFSHVQLHTSNMRIFSLLVSDAKNTMLETKQFILKWLEENGQFPMFIYLNAYDDMDLANDLKRKNIDIKEKTVDTQAMFKIKLTEKSHIEAIIGEYFCMSSHSELMIIATPSVEITMSDTMHIASAMIPENEFVIIVEHDGQGLQLLTTKQEWFSKEGLEQTILKLKDHTYTINYYGLTK</sequence>
<accession>A0A9D1TKM7</accession>
<comment type="caution">
    <text evidence="1">The sequence shown here is derived from an EMBL/GenBank/DDBJ whole genome shotgun (WGS) entry which is preliminary data.</text>
</comment>
<evidence type="ECO:0000313" key="2">
    <source>
        <dbReference type="Proteomes" id="UP000823937"/>
    </source>
</evidence>
<dbReference type="EMBL" id="DXHX01000083">
    <property type="protein sequence ID" value="HIV74547.1"/>
    <property type="molecule type" value="Genomic_DNA"/>
</dbReference>
<reference evidence="1" key="1">
    <citation type="journal article" date="2021" name="PeerJ">
        <title>Extensive microbial diversity within the chicken gut microbiome revealed by metagenomics and culture.</title>
        <authorList>
            <person name="Gilroy R."/>
            <person name="Ravi A."/>
            <person name="Getino M."/>
            <person name="Pursley I."/>
            <person name="Horton D.L."/>
            <person name="Alikhan N.F."/>
            <person name="Baker D."/>
            <person name="Gharbi K."/>
            <person name="Hall N."/>
            <person name="Watson M."/>
            <person name="Adriaenssens E.M."/>
            <person name="Foster-Nyarko E."/>
            <person name="Jarju S."/>
            <person name="Secka A."/>
            <person name="Antonio M."/>
            <person name="Oren A."/>
            <person name="Chaudhuri R.R."/>
            <person name="La Ragione R."/>
            <person name="Hildebrand F."/>
            <person name="Pallen M.J."/>
        </authorList>
    </citation>
    <scope>NUCLEOTIDE SEQUENCE</scope>
    <source>
        <strain evidence="1">CHK169-2315</strain>
    </source>
</reference>
<evidence type="ECO:0000313" key="1">
    <source>
        <dbReference type="EMBL" id="HIV74547.1"/>
    </source>
</evidence>
<proteinExistence type="predicted"/>